<feature type="chain" id="PRO_5016344836" description="Secretion system C-terminal sorting domain-containing protein" evidence="2">
    <location>
        <begin position="24"/>
        <end position="981"/>
    </location>
</feature>
<reference evidence="6" key="1">
    <citation type="submission" date="2018-05" db="EMBL/GenBank/DDBJ databases">
        <authorList>
            <person name="Nie L."/>
        </authorList>
    </citation>
    <scope>NUCLEOTIDE SEQUENCE [LARGE SCALE GENOMIC DNA]</scope>
    <source>
        <strain evidence="6">NL</strain>
    </source>
</reference>
<name>A0A328BFP1_9BACT</name>
<dbReference type="Gene3D" id="2.160.20.10">
    <property type="entry name" value="Single-stranded right-handed beta-helix, Pectin lyase-like"/>
    <property type="match status" value="1"/>
</dbReference>
<dbReference type="InterPro" id="IPR011050">
    <property type="entry name" value="Pectin_lyase_fold/virulence"/>
</dbReference>
<sequence>MKPTILALGTALLAGLTSTSTVAQSSLYVNDAATTGDVYTSAPGSDATGTGSASAPFATVNRAVAAAAPGATIFVDAGRYQQLVIIDKPVSLQGAGDSLRSPASATIFSDGPRTADNVYDVVPAISVAASGTAAQPIRISRLSLRRYDYGIYGSLPGSQISNVVFEDLDVFKCYRQGIELGGNVSNLTFRRVSIRFTRIQSATAGGGAPSVSGNNYGRGLFFNGADAGADKNNLLIENSAFEQNRRAGIDVNERATSGLIVRGCRFYGNLGPALALLKVAGQRDAGGTYTSIGALIEDNVIEDNADNGLELKSCTGTGLDSGPGSFVVRRNRITRGLAQPTNLVADNAAIAVVDRDRLIAGRPSYNDDLTTSGLWIESNTIRGYRSTAFALLNRSGFGIVLEGSNHQVRHNVVTRCQLGIQVQDRPATTSEQATPYFDIPRNQLLVSSGVMVQENLVDTCDVVSIRAINLTNPANAALNWLGSNVLADIRGASGTGGLVRTLTGSFTEVSSLAPTGRLQFSPFLNSKTDVSVETGFQPDLSYLRVAANVPDALPAGNLQEAAVAILDGGTIEAEGGTYNESVVVTKNITLLQTNAALTLRDLTLNGSGKALTLGAPLTLSGSLTLTAGFINSSATSLLTLAAGSSSTEGNAGSYVQGPVSKVGSTAFVFPLGRNGVWARLGISAPTASSTFTAEYFAQAYASQAAEPGLATISRVEYWNLERPAGSGAVAVRLYWEDGGRSGINSLPELRVARFDGSQWLSEGNGGTTGSAGAGSVASAGPVGGFGPFTFGSTSPINPLPVELTSFRAEAAGEGRARLYWTTAQEKDNRGFDVERALNGREWQRVGFVAGHGTTTSAQQYSFLDASGLSEVVYYRLRQVDFDGQAKYSSVVAVQLTGGKGQLALYPNPTRNELTIQLPATSATQATVQVLDAVGRTVWTTTAPVVGQRLELQLAGHVKPGLYVVRVSGRGLLSSARQLRVE</sequence>
<proteinExistence type="predicted"/>
<evidence type="ECO:0008006" key="7">
    <source>
        <dbReference type="Google" id="ProtNLM"/>
    </source>
</evidence>
<dbReference type="AlphaFoldDB" id="A0A328BFP1"/>
<dbReference type="SMART" id="SM00710">
    <property type="entry name" value="PbH1"/>
    <property type="match status" value="7"/>
</dbReference>
<dbReference type="NCBIfam" id="TIGR04183">
    <property type="entry name" value="Por_Secre_tail"/>
    <property type="match status" value="1"/>
</dbReference>
<keyword evidence="6" id="KW-1185">Reference proteome</keyword>
<dbReference type="InterPro" id="IPR012334">
    <property type="entry name" value="Pectin_lyas_fold"/>
</dbReference>
<gene>
    <name evidence="5" type="ORF">DLM85_13625</name>
</gene>
<evidence type="ECO:0000313" key="6">
    <source>
        <dbReference type="Proteomes" id="UP000248553"/>
    </source>
</evidence>
<dbReference type="InterPro" id="IPR051550">
    <property type="entry name" value="SCF-Subunits/Alg-Epimerases"/>
</dbReference>
<evidence type="ECO:0000256" key="1">
    <source>
        <dbReference type="ARBA" id="ARBA00022737"/>
    </source>
</evidence>
<dbReference type="OrthoDB" id="863479at2"/>
<organism evidence="5 6">
    <name type="scientific">Hymenobacter edaphi</name>
    <dbReference type="NCBI Taxonomy" id="2211146"/>
    <lineage>
        <taxon>Bacteria</taxon>
        <taxon>Pseudomonadati</taxon>
        <taxon>Bacteroidota</taxon>
        <taxon>Cytophagia</taxon>
        <taxon>Cytophagales</taxon>
        <taxon>Hymenobacteraceae</taxon>
        <taxon>Hymenobacter</taxon>
    </lineage>
</organism>
<dbReference type="InterPro" id="IPR039448">
    <property type="entry name" value="Beta_helix"/>
</dbReference>
<dbReference type="InterPro" id="IPR013783">
    <property type="entry name" value="Ig-like_fold"/>
</dbReference>
<evidence type="ECO:0000313" key="5">
    <source>
        <dbReference type="EMBL" id="RAK65757.1"/>
    </source>
</evidence>
<dbReference type="Pfam" id="PF13229">
    <property type="entry name" value="Beta_helix"/>
    <property type="match status" value="1"/>
</dbReference>
<dbReference type="Gene3D" id="2.60.40.10">
    <property type="entry name" value="Immunoglobulins"/>
    <property type="match status" value="1"/>
</dbReference>
<dbReference type="PANTHER" id="PTHR22990:SF15">
    <property type="entry name" value="F-BOX ONLY PROTEIN 10"/>
    <property type="match status" value="1"/>
</dbReference>
<comment type="caution">
    <text evidence="5">The sequence shown here is derived from an EMBL/GenBank/DDBJ whole genome shotgun (WGS) entry which is preliminary data.</text>
</comment>
<dbReference type="SUPFAM" id="SSF51126">
    <property type="entry name" value="Pectin lyase-like"/>
    <property type="match status" value="2"/>
</dbReference>
<evidence type="ECO:0000256" key="2">
    <source>
        <dbReference type="SAM" id="SignalP"/>
    </source>
</evidence>
<dbReference type="InterPro" id="IPR006626">
    <property type="entry name" value="PbH1"/>
</dbReference>
<dbReference type="Proteomes" id="UP000248553">
    <property type="component" value="Unassembled WGS sequence"/>
</dbReference>
<dbReference type="Pfam" id="PF18962">
    <property type="entry name" value="Por_Secre_tail"/>
    <property type="match status" value="1"/>
</dbReference>
<evidence type="ECO:0000259" key="4">
    <source>
        <dbReference type="Pfam" id="PF18962"/>
    </source>
</evidence>
<keyword evidence="1" id="KW-0677">Repeat</keyword>
<dbReference type="InterPro" id="IPR026444">
    <property type="entry name" value="Secre_tail"/>
</dbReference>
<dbReference type="RefSeq" id="WP_111478667.1">
    <property type="nucleotide sequence ID" value="NZ_QHKM01000004.1"/>
</dbReference>
<protein>
    <recommendedName>
        <fullName evidence="7">Secretion system C-terminal sorting domain-containing protein</fullName>
    </recommendedName>
</protein>
<feature type="domain" description="Secretion system C-terminal sorting" evidence="4">
    <location>
        <begin position="904"/>
        <end position="968"/>
    </location>
</feature>
<feature type="domain" description="Right handed beta helix" evidence="3">
    <location>
        <begin position="163"/>
        <end position="315"/>
    </location>
</feature>
<dbReference type="PANTHER" id="PTHR22990">
    <property type="entry name" value="F-BOX ONLY PROTEIN"/>
    <property type="match status" value="1"/>
</dbReference>
<accession>A0A328BFP1</accession>
<evidence type="ECO:0000259" key="3">
    <source>
        <dbReference type="Pfam" id="PF13229"/>
    </source>
</evidence>
<feature type="signal peptide" evidence="2">
    <location>
        <begin position="1"/>
        <end position="23"/>
    </location>
</feature>
<dbReference type="EMBL" id="QHKM01000004">
    <property type="protein sequence ID" value="RAK65757.1"/>
    <property type="molecule type" value="Genomic_DNA"/>
</dbReference>
<keyword evidence="2" id="KW-0732">Signal</keyword>